<feature type="compositionally biased region" description="Acidic residues" evidence="1">
    <location>
        <begin position="454"/>
        <end position="516"/>
    </location>
</feature>
<evidence type="ECO:0000313" key="2">
    <source>
        <dbReference type="EMBL" id="PSK95815.1"/>
    </source>
</evidence>
<reference evidence="2 3" key="1">
    <citation type="submission" date="2018-03" db="EMBL/GenBank/DDBJ databases">
        <title>Genomic Encyclopedia of Archaeal and Bacterial Type Strains, Phase II (KMG-II): from individual species to whole genera.</title>
        <authorList>
            <person name="Goeker M."/>
        </authorList>
    </citation>
    <scope>NUCLEOTIDE SEQUENCE [LARGE SCALE GENOMIC DNA]</scope>
    <source>
        <strain evidence="2 3">DSM 45211</strain>
    </source>
</reference>
<dbReference type="Proteomes" id="UP000243528">
    <property type="component" value="Unassembled WGS sequence"/>
</dbReference>
<feature type="compositionally biased region" description="Basic and acidic residues" evidence="1">
    <location>
        <begin position="604"/>
        <end position="626"/>
    </location>
</feature>
<accession>A0A2P8DF13</accession>
<feature type="compositionally biased region" description="Acidic residues" evidence="1">
    <location>
        <begin position="400"/>
        <end position="427"/>
    </location>
</feature>
<feature type="compositionally biased region" description="Pro residues" evidence="1">
    <location>
        <begin position="107"/>
        <end position="131"/>
    </location>
</feature>
<evidence type="ECO:0000313" key="3">
    <source>
        <dbReference type="Proteomes" id="UP000243528"/>
    </source>
</evidence>
<gene>
    <name evidence="2" type="ORF">CLV30_12867</name>
</gene>
<organism evidence="2 3">
    <name type="scientific">Haloactinopolyspora alba</name>
    <dbReference type="NCBI Taxonomy" id="648780"/>
    <lineage>
        <taxon>Bacteria</taxon>
        <taxon>Bacillati</taxon>
        <taxon>Actinomycetota</taxon>
        <taxon>Actinomycetes</taxon>
        <taxon>Jiangellales</taxon>
        <taxon>Jiangellaceae</taxon>
        <taxon>Haloactinopolyspora</taxon>
    </lineage>
</organism>
<proteinExistence type="predicted"/>
<feature type="compositionally biased region" description="Acidic residues" evidence="1">
    <location>
        <begin position="570"/>
        <end position="581"/>
    </location>
</feature>
<comment type="caution">
    <text evidence="2">The sequence shown here is derived from an EMBL/GenBank/DDBJ whole genome shotgun (WGS) entry which is preliminary data.</text>
</comment>
<feature type="compositionally biased region" description="Acidic residues" evidence="1">
    <location>
        <begin position="549"/>
        <end position="563"/>
    </location>
</feature>
<feature type="compositionally biased region" description="Acidic residues" evidence="1">
    <location>
        <begin position="524"/>
        <end position="539"/>
    </location>
</feature>
<protein>
    <submittedName>
        <fullName evidence="2">Uncharacterized protein</fullName>
    </submittedName>
</protein>
<feature type="region of interest" description="Disordered" evidence="1">
    <location>
        <begin position="353"/>
        <end position="653"/>
    </location>
</feature>
<keyword evidence="3" id="KW-1185">Reference proteome</keyword>
<dbReference type="EMBL" id="PYGE01000028">
    <property type="protein sequence ID" value="PSK95815.1"/>
    <property type="molecule type" value="Genomic_DNA"/>
</dbReference>
<feature type="region of interest" description="Disordered" evidence="1">
    <location>
        <begin position="104"/>
        <end position="152"/>
    </location>
</feature>
<name>A0A2P8DF13_9ACTN</name>
<evidence type="ECO:0000256" key="1">
    <source>
        <dbReference type="SAM" id="MobiDB-lite"/>
    </source>
</evidence>
<dbReference type="AlphaFoldDB" id="A0A2P8DF13"/>
<feature type="compositionally biased region" description="Pro residues" evidence="1">
    <location>
        <begin position="443"/>
        <end position="453"/>
    </location>
</feature>
<sequence length="653" mass="68212">MVRPVDVERYEALGTLGVAVVVDQAAGVVMIDAALSHDEAVDAIQHVMPDVPPDAVEHWVERQLPTAEPLAQWLPLEMGASLGGPSTSVPPVLSTRLNLPSAFVSSPAPPPTPAPPVPPAVPAKAPTPPPNRAARRARSRRHARPSRSRRWVGRVATATGATSIGAVAAAVILAPTGAVADAWDDPIFSRVATEAELVCTPLEGEPLRAQCTDARGHVADAEATVGPDSITYAFSGGVDRTVLKVFSSARAMRRWAASLVEPASYPNLATGDRVALYGSEPAMFAPVEGMFNEQITAEKVAPVVLRTSYAMGMLPDSLALAAKEADPSLDIGGSVKPAPEVQAHAATVLAGSEELGSSDPGLPDEVSVPVPEDPRTPPATPEVSTDPPVAAPPAVPDTEGSPDQDESVSDTEDGEGSAGEAETDEPVEYVLTDPIVPSLPTVPTDPPPPPPPPPEEDQPVSEPPPEDPPVDEEPPPEEDPETEPDAPDEGAPDAETPEEDAPSDDDPPKDDGEGEDTGQKPPDDELPPEEDPGEEDPGEDEHPGKPDPDTEPPVDDDDEEEEQPDRPDPDGEEPGEEESGDPDTTPPPFDEDEHPGQGDPDTPPPHEDGLLDDEHPGQGKPDDPPRPPDTPGTTGTPLYDSVANVMEPLLDVA</sequence>
<feature type="compositionally biased region" description="Basic residues" evidence="1">
    <location>
        <begin position="133"/>
        <end position="152"/>
    </location>
</feature>